<keyword evidence="1" id="KW-0472">Membrane</keyword>
<evidence type="ECO:0000313" key="2">
    <source>
        <dbReference type="EMBL" id="QNN68799.1"/>
    </source>
</evidence>
<dbReference type="EMBL" id="CP060719">
    <property type="protein sequence ID" value="QNN68799.1"/>
    <property type="molecule type" value="Genomic_DNA"/>
</dbReference>
<dbReference type="RefSeq" id="WP_187551323.1">
    <property type="nucleotide sequence ID" value="NZ_BMZL01000002.1"/>
</dbReference>
<gene>
    <name evidence="2" type="ORF">H9L16_08580</name>
</gene>
<keyword evidence="3" id="KW-1185">Reference proteome</keyword>
<sequence length="510" mass="54321">MNRFATLRRKREAWLARWGTLPLGWRGGILAVFAGLLLAFVVAIVFRQRIGDWIWPDPRAEALRTQAGVALAAGRLSVADGSGARELYEAALALQPDQVEAREGLSRVALAALAQAEAHARAGREAQARIALRLARELDAPKARIDAAEALLRMDDAAQAGIGALLAEAESAHAAGHLLEGTNAALPLYQRVLALQPRNQRAVEGREDALSDLLQPVTGLLTRGDLAGAASRIQAAERFDAGHVDLPALHAGLAQAVQQRSARIRQSLLRGRHAAAADACVALREVAASAVPGECSGAVVDGLLRDAAAATADFRFDETIRLLALLEQLDGDAVRVQAARRHLQEARAGAAHLPRPLMSPRVTAQVRDLLAQAEAARTRGDWLSPPGDSAWDRLREARALAPADPAVQRALQAMLPAARDCNATALRDNDLGRAQVCLEAWRQLAPADAAIAAAQRRLGERWLAIGEERLGAGELEATARALARARALDAATPGLQELQLRLERARSGAN</sequence>
<keyword evidence="1" id="KW-0812">Transmembrane</keyword>
<keyword evidence="1" id="KW-1133">Transmembrane helix</keyword>
<dbReference type="Proteomes" id="UP000515804">
    <property type="component" value="Chromosome"/>
</dbReference>
<accession>A0A7G9SLS4</accession>
<protein>
    <recommendedName>
        <fullName evidence="4">Tetratricopeptide repeat protein</fullName>
    </recommendedName>
</protein>
<reference evidence="2 3" key="1">
    <citation type="submission" date="2020-08" db="EMBL/GenBank/DDBJ databases">
        <title>Genome sequence of Thermomonas carbonis KCTC 42013T.</title>
        <authorList>
            <person name="Hyun D.-W."/>
            <person name="Bae J.-W."/>
        </authorList>
    </citation>
    <scope>NUCLEOTIDE SEQUENCE [LARGE SCALE GENOMIC DNA]</scope>
    <source>
        <strain evidence="2 3">KCTC 42013</strain>
    </source>
</reference>
<organism evidence="2 3">
    <name type="scientific">Thermomonas carbonis</name>
    <dbReference type="NCBI Taxonomy" id="1463158"/>
    <lineage>
        <taxon>Bacteria</taxon>
        <taxon>Pseudomonadati</taxon>
        <taxon>Pseudomonadota</taxon>
        <taxon>Gammaproteobacteria</taxon>
        <taxon>Lysobacterales</taxon>
        <taxon>Lysobacteraceae</taxon>
        <taxon>Thermomonas</taxon>
    </lineage>
</organism>
<name>A0A7G9SLS4_9GAMM</name>
<evidence type="ECO:0008006" key="4">
    <source>
        <dbReference type="Google" id="ProtNLM"/>
    </source>
</evidence>
<evidence type="ECO:0000313" key="3">
    <source>
        <dbReference type="Proteomes" id="UP000515804"/>
    </source>
</evidence>
<feature type="transmembrane region" description="Helical" evidence="1">
    <location>
        <begin position="23"/>
        <end position="46"/>
    </location>
</feature>
<dbReference type="AlphaFoldDB" id="A0A7G9SLS4"/>
<dbReference type="KEGG" id="tcn:H9L16_08580"/>
<evidence type="ECO:0000256" key="1">
    <source>
        <dbReference type="SAM" id="Phobius"/>
    </source>
</evidence>
<proteinExistence type="predicted"/>